<dbReference type="Pfam" id="PF02687">
    <property type="entry name" value="FtsX"/>
    <property type="match status" value="1"/>
</dbReference>
<dbReference type="InterPro" id="IPR040690">
    <property type="entry name" value="FtsX_ECD"/>
</dbReference>
<keyword evidence="7 11" id="KW-1133">Transmembrane helix</keyword>
<proteinExistence type="inferred from homology"/>
<evidence type="ECO:0000259" key="13">
    <source>
        <dbReference type="Pfam" id="PF18075"/>
    </source>
</evidence>
<dbReference type="InterPro" id="IPR003838">
    <property type="entry name" value="ABC3_permease_C"/>
</dbReference>
<dbReference type="Proteomes" id="UP000179047">
    <property type="component" value="Unassembled WGS sequence"/>
</dbReference>
<evidence type="ECO:0000313" key="14">
    <source>
        <dbReference type="EMBL" id="OGN28197.1"/>
    </source>
</evidence>
<organism evidence="14 15">
    <name type="scientific">Candidatus Yanofskybacteria bacterium RIFCSPLOWO2_01_FULL_49_25</name>
    <dbReference type="NCBI Taxonomy" id="1802701"/>
    <lineage>
        <taxon>Bacteria</taxon>
        <taxon>Candidatus Yanofskyibacteriota</taxon>
    </lineage>
</organism>
<evidence type="ECO:0000313" key="15">
    <source>
        <dbReference type="Proteomes" id="UP000179047"/>
    </source>
</evidence>
<feature type="domain" description="ABC3 transporter permease C-terminal" evidence="12">
    <location>
        <begin position="182"/>
        <end position="301"/>
    </location>
</feature>
<accession>A0A1F8GRZ6</accession>
<protein>
    <recommendedName>
        <fullName evidence="3 10">Cell division protein FtsX</fullName>
    </recommendedName>
</protein>
<evidence type="ECO:0000256" key="6">
    <source>
        <dbReference type="ARBA" id="ARBA00022692"/>
    </source>
</evidence>
<gene>
    <name evidence="14" type="ORF">A3A33_02475</name>
</gene>
<dbReference type="GO" id="GO:0051301">
    <property type="term" value="P:cell division"/>
    <property type="evidence" value="ECO:0007669"/>
    <property type="project" value="UniProtKB-KW"/>
</dbReference>
<evidence type="ECO:0000256" key="9">
    <source>
        <dbReference type="ARBA" id="ARBA00023306"/>
    </source>
</evidence>
<dbReference type="AlphaFoldDB" id="A0A1F8GRZ6"/>
<keyword evidence="9 10" id="KW-0131">Cell cycle</keyword>
<feature type="transmembrane region" description="Helical" evidence="11">
    <location>
        <begin position="21"/>
        <end position="46"/>
    </location>
</feature>
<feature type="transmembrane region" description="Helical" evidence="11">
    <location>
        <begin position="265"/>
        <end position="296"/>
    </location>
</feature>
<dbReference type="Pfam" id="PF18075">
    <property type="entry name" value="FtsX_ECD"/>
    <property type="match status" value="1"/>
</dbReference>
<sequence>MKHSLGRIFKVGWTNFKRNSYLSIAVTGVMALALLLLLGLFAFQFLTGRIVTTLEGKVDISAYFKQDANEDHILTVKSDLEKREDVVTVQYISRAQALTAFKELHKNDQLIQESLNQLEDNPLTASLNIKADTPSHYADIAKFLDAHQYKNELNKVNFYENQEVISRIERFSSTLRSWGLITTLLIALIAVLITFNTIRLTIYNQRQEIEIMRLVGASNWHIRGPYLAEGAFYGWISALIALIIFYPIVYLVSGKLMSFAPDVDLFHYFLVNSIEIVLLVVLVGTLIGVLSSVIAIRKHLKI</sequence>
<evidence type="ECO:0000256" key="4">
    <source>
        <dbReference type="ARBA" id="ARBA00022475"/>
    </source>
</evidence>
<name>A0A1F8GRZ6_9BACT</name>
<evidence type="ECO:0000256" key="5">
    <source>
        <dbReference type="ARBA" id="ARBA00022618"/>
    </source>
</evidence>
<evidence type="ECO:0000256" key="11">
    <source>
        <dbReference type="SAM" id="Phobius"/>
    </source>
</evidence>
<dbReference type="InterPro" id="IPR004513">
    <property type="entry name" value="FtsX"/>
</dbReference>
<dbReference type="STRING" id="1802701.A3A33_02475"/>
<comment type="subcellular location">
    <subcellularLocation>
        <location evidence="1">Cell membrane</location>
        <topology evidence="1">Multi-pass membrane protein</topology>
    </subcellularLocation>
</comment>
<reference evidence="14 15" key="1">
    <citation type="journal article" date="2016" name="Nat. Commun.">
        <title>Thousands of microbial genomes shed light on interconnected biogeochemical processes in an aquifer system.</title>
        <authorList>
            <person name="Anantharaman K."/>
            <person name="Brown C.T."/>
            <person name="Hug L.A."/>
            <person name="Sharon I."/>
            <person name="Castelle C.J."/>
            <person name="Probst A.J."/>
            <person name="Thomas B.C."/>
            <person name="Singh A."/>
            <person name="Wilkins M.J."/>
            <person name="Karaoz U."/>
            <person name="Brodie E.L."/>
            <person name="Williams K.H."/>
            <person name="Hubbard S.S."/>
            <person name="Banfield J.F."/>
        </authorList>
    </citation>
    <scope>NUCLEOTIDE SEQUENCE [LARGE SCALE GENOMIC DNA]</scope>
</reference>
<comment type="similarity">
    <text evidence="2 10">Belongs to the ABC-4 integral membrane protein family. FtsX subfamily.</text>
</comment>
<dbReference type="Gene3D" id="3.30.70.3040">
    <property type="match status" value="1"/>
</dbReference>
<feature type="transmembrane region" description="Helical" evidence="11">
    <location>
        <begin position="178"/>
        <end position="198"/>
    </location>
</feature>
<evidence type="ECO:0000256" key="8">
    <source>
        <dbReference type="ARBA" id="ARBA00023136"/>
    </source>
</evidence>
<feature type="transmembrane region" description="Helical" evidence="11">
    <location>
        <begin position="232"/>
        <end position="253"/>
    </location>
</feature>
<dbReference type="EMBL" id="MGKP01000023">
    <property type="protein sequence ID" value="OGN28197.1"/>
    <property type="molecule type" value="Genomic_DNA"/>
</dbReference>
<evidence type="ECO:0000256" key="1">
    <source>
        <dbReference type="ARBA" id="ARBA00004651"/>
    </source>
</evidence>
<feature type="domain" description="FtsX extracellular" evidence="13">
    <location>
        <begin position="58"/>
        <end position="146"/>
    </location>
</feature>
<keyword evidence="8 10" id="KW-0472">Membrane</keyword>
<keyword evidence="6 11" id="KW-0812">Transmembrane</keyword>
<evidence type="ECO:0000256" key="2">
    <source>
        <dbReference type="ARBA" id="ARBA00007379"/>
    </source>
</evidence>
<dbReference type="PANTHER" id="PTHR47755:SF1">
    <property type="entry name" value="CELL DIVISION PROTEIN FTSX"/>
    <property type="match status" value="1"/>
</dbReference>
<evidence type="ECO:0000256" key="7">
    <source>
        <dbReference type="ARBA" id="ARBA00022989"/>
    </source>
</evidence>
<dbReference type="GO" id="GO:0005886">
    <property type="term" value="C:plasma membrane"/>
    <property type="evidence" value="ECO:0007669"/>
    <property type="project" value="UniProtKB-SubCell"/>
</dbReference>
<evidence type="ECO:0000256" key="3">
    <source>
        <dbReference type="ARBA" id="ARBA00021907"/>
    </source>
</evidence>
<evidence type="ECO:0000259" key="12">
    <source>
        <dbReference type="Pfam" id="PF02687"/>
    </source>
</evidence>
<dbReference type="PIRSF" id="PIRSF003097">
    <property type="entry name" value="FtsX"/>
    <property type="match status" value="1"/>
</dbReference>
<evidence type="ECO:0000256" key="10">
    <source>
        <dbReference type="PIRNR" id="PIRNR003097"/>
    </source>
</evidence>
<dbReference type="PANTHER" id="PTHR47755">
    <property type="entry name" value="CELL DIVISION PROTEIN FTSX"/>
    <property type="match status" value="1"/>
</dbReference>
<comment type="caution">
    <text evidence="14">The sequence shown here is derived from an EMBL/GenBank/DDBJ whole genome shotgun (WGS) entry which is preliminary data.</text>
</comment>
<keyword evidence="4 10" id="KW-1003">Cell membrane</keyword>
<keyword evidence="5 10" id="KW-0132">Cell division</keyword>